<evidence type="ECO:0000313" key="1">
    <source>
        <dbReference type="EMBL" id="MUZ58486.1"/>
    </source>
</evidence>
<organism evidence="1 2">
    <name type="scientific">Agrobacterium vitis</name>
    <name type="common">Rhizobium vitis</name>
    <dbReference type="NCBI Taxonomy" id="373"/>
    <lineage>
        <taxon>Bacteria</taxon>
        <taxon>Pseudomonadati</taxon>
        <taxon>Pseudomonadota</taxon>
        <taxon>Alphaproteobacteria</taxon>
        <taxon>Hyphomicrobiales</taxon>
        <taxon>Rhizobiaceae</taxon>
        <taxon>Rhizobium/Agrobacterium group</taxon>
        <taxon>Agrobacterium</taxon>
    </lineage>
</organism>
<dbReference type="RefSeq" id="WP_156549717.1">
    <property type="nucleotide sequence ID" value="NZ_JABAEJ010000007.1"/>
</dbReference>
<gene>
    <name evidence="1" type="ORF">GOZ95_13585</name>
</gene>
<sequence length="271" mass="30260">MSAFMEEADKLLAAGWRQCSTFIPNAVVGNDRGLSEGAILVVMTQACTVVGNDLAKDPHIEVAVATPAVGKFNPRHQDSTGKNGRKLCVCFKDGEADAPYNIDINSRFTFPREKLLEFSPDGPQCRDEDVTRIANWVARYYNRTALPNLLVIQLGTAKVQDAISKLLRAEFGASPLHEEVHSVYGAWEPDDESGPYRFEIVFIVRSIDAMDELRARLAKSLGIHEHELMHKIDGVEVQFEVLVYDQVTLAELDDRLRISEWDLLSGLMEQA</sequence>
<dbReference type="EMBL" id="WPHM01000006">
    <property type="protein sequence ID" value="MUZ58486.1"/>
    <property type="molecule type" value="Genomic_DNA"/>
</dbReference>
<reference evidence="1 2" key="1">
    <citation type="submission" date="2019-12" db="EMBL/GenBank/DDBJ databases">
        <title>Whole-genome sequencing of Allorhizobium vitis.</title>
        <authorList>
            <person name="Gan H.M."/>
            <person name="Szegedi E."/>
            <person name="Burr T."/>
            <person name="Savka M.A."/>
        </authorList>
    </citation>
    <scope>NUCLEOTIDE SEQUENCE [LARGE SCALE GENOMIC DNA]</scope>
    <source>
        <strain evidence="1 2">CG989</strain>
    </source>
</reference>
<comment type="caution">
    <text evidence="1">The sequence shown here is derived from an EMBL/GenBank/DDBJ whole genome shotgun (WGS) entry which is preliminary data.</text>
</comment>
<accession>A0AAE4WCR6</accession>
<dbReference type="Proteomes" id="UP000436692">
    <property type="component" value="Unassembled WGS sequence"/>
</dbReference>
<evidence type="ECO:0000313" key="2">
    <source>
        <dbReference type="Proteomes" id="UP000436692"/>
    </source>
</evidence>
<protein>
    <submittedName>
        <fullName evidence="1">Uncharacterized protein</fullName>
    </submittedName>
</protein>
<name>A0AAE4WCR6_AGRVI</name>
<proteinExistence type="predicted"/>
<dbReference type="AlphaFoldDB" id="A0AAE4WCR6"/>